<dbReference type="Gene3D" id="1.20.1250.20">
    <property type="entry name" value="MFS general substrate transporter like domains"/>
    <property type="match status" value="1"/>
</dbReference>
<evidence type="ECO:0000256" key="1">
    <source>
        <dbReference type="ARBA" id="ARBA00004141"/>
    </source>
</evidence>
<protein>
    <submittedName>
        <fullName evidence="7">Uncharacterized protein</fullName>
    </submittedName>
</protein>
<feature type="transmembrane region" description="Helical" evidence="6">
    <location>
        <begin position="160"/>
        <end position="177"/>
    </location>
</feature>
<reference evidence="7 8" key="1">
    <citation type="submission" date="2024-01" db="EMBL/GenBank/DDBJ databases">
        <title>A draft genome for a cacao thread blight-causing isolate of Paramarasmius palmivorus.</title>
        <authorList>
            <person name="Baruah I.K."/>
            <person name="Bukari Y."/>
            <person name="Amoako-Attah I."/>
            <person name="Meinhardt L.W."/>
            <person name="Bailey B.A."/>
            <person name="Cohen S.P."/>
        </authorList>
    </citation>
    <scope>NUCLEOTIDE SEQUENCE [LARGE SCALE GENOMIC DNA]</scope>
    <source>
        <strain evidence="7 8">GH-12</strain>
    </source>
</reference>
<dbReference type="GO" id="GO:0016020">
    <property type="term" value="C:membrane"/>
    <property type="evidence" value="ECO:0007669"/>
    <property type="project" value="UniProtKB-SubCell"/>
</dbReference>
<evidence type="ECO:0000256" key="5">
    <source>
        <dbReference type="ARBA" id="ARBA00023136"/>
    </source>
</evidence>
<accession>A0AAW0BTF1</accession>
<evidence type="ECO:0000256" key="2">
    <source>
        <dbReference type="ARBA" id="ARBA00022448"/>
    </source>
</evidence>
<evidence type="ECO:0000256" key="3">
    <source>
        <dbReference type="ARBA" id="ARBA00022692"/>
    </source>
</evidence>
<feature type="transmembrane region" description="Helical" evidence="6">
    <location>
        <begin position="100"/>
        <end position="118"/>
    </location>
</feature>
<evidence type="ECO:0000313" key="7">
    <source>
        <dbReference type="EMBL" id="KAK7029386.1"/>
    </source>
</evidence>
<proteinExistence type="predicted"/>
<keyword evidence="4 6" id="KW-1133">Transmembrane helix</keyword>
<evidence type="ECO:0000256" key="6">
    <source>
        <dbReference type="SAM" id="Phobius"/>
    </source>
</evidence>
<dbReference type="PANTHER" id="PTHR43791">
    <property type="entry name" value="PERMEASE-RELATED"/>
    <property type="match status" value="1"/>
</dbReference>
<keyword evidence="8" id="KW-1185">Reference proteome</keyword>
<evidence type="ECO:0000313" key="8">
    <source>
        <dbReference type="Proteomes" id="UP001383192"/>
    </source>
</evidence>
<comment type="caution">
    <text evidence="7">The sequence shown here is derived from an EMBL/GenBank/DDBJ whole genome shotgun (WGS) entry which is preliminary data.</text>
</comment>
<organism evidence="7 8">
    <name type="scientific">Paramarasmius palmivorus</name>
    <dbReference type="NCBI Taxonomy" id="297713"/>
    <lineage>
        <taxon>Eukaryota</taxon>
        <taxon>Fungi</taxon>
        <taxon>Dikarya</taxon>
        <taxon>Basidiomycota</taxon>
        <taxon>Agaricomycotina</taxon>
        <taxon>Agaricomycetes</taxon>
        <taxon>Agaricomycetidae</taxon>
        <taxon>Agaricales</taxon>
        <taxon>Marasmiineae</taxon>
        <taxon>Marasmiaceae</taxon>
        <taxon>Paramarasmius</taxon>
    </lineage>
</organism>
<comment type="subcellular location">
    <subcellularLocation>
        <location evidence="1">Membrane</location>
        <topology evidence="1">Multi-pass membrane protein</topology>
    </subcellularLocation>
</comment>
<feature type="transmembrane region" description="Helical" evidence="6">
    <location>
        <begin position="67"/>
        <end position="88"/>
    </location>
</feature>
<dbReference type="Proteomes" id="UP001383192">
    <property type="component" value="Unassembled WGS sequence"/>
</dbReference>
<dbReference type="SUPFAM" id="SSF103473">
    <property type="entry name" value="MFS general substrate transporter"/>
    <property type="match status" value="1"/>
</dbReference>
<keyword evidence="5 6" id="KW-0472">Membrane</keyword>
<keyword evidence="2" id="KW-0813">Transport</keyword>
<name>A0AAW0BTF1_9AGAR</name>
<dbReference type="InterPro" id="IPR036259">
    <property type="entry name" value="MFS_trans_sf"/>
</dbReference>
<evidence type="ECO:0000256" key="4">
    <source>
        <dbReference type="ARBA" id="ARBA00022989"/>
    </source>
</evidence>
<dbReference type="PANTHER" id="PTHR43791:SF70">
    <property type="entry name" value="MAJOR FACILITATOR SUPERFAMILY (MFS) PROFILE DOMAIN-CONTAINING PROTEIN"/>
    <property type="match status" value="1"/>
</dbReference>
<dbReference type="AlphaFoldDB" id="A0AAW0BTF1"/>
<dbReference type="GO" id="GO:0022857">
    <property type="term" value="F:transmembrane transporter activity"/>
    <property type="evidence" value="ECO:0007669"/>
    <property type="project" value="TreeGrafter"/>
</dbReference>
<sequence>MTQCRTFPQAMANRFILGIFESAITPGQTLMTGFWYTRTELPLRQFICKVLWLGMGRLNWILHVKRVYYVFTSSSVPNVGAVAGISTISDDAPGPAKWQYMWLGGVTIIWGVFVWFALSDSPPNAWFLNEEERIIAVKRVSENQTGIKNGRFKKEQDPKMYILFVAIFAAAIPNGVLR</sequence>
<dbReference type="EMBL" id="JAYKXP010000084">
    <property type="protein sequence ID" value="KAK7029386.1"/>
    <property type="molecule type" value="Genomic_DNA"/>
</dbReference>
<gene>
    <name evidence="7" type="ORF">VNI00_014640</name>
</gene>
<keyword evidence="3 6" id="KW-0812">Transmembrane</keyword>